<evidence type="ECO:0000313" key="2">
    <source>
        <dbReference type="EMBL" id="BAQ25186.1"/>
    </source>
</evidence>
<dbReference type="SUPFAM" id="SSF50249">
    <property type="entry name" value="Nucleic acid-binding proteins"/>
    <property type="match status" value="1"/>
</dbReference>
<sequence>MFSNEQISNPTIESSLKDWREQGGLTRLEGSKCPHCDELFYPRRFVCPYCFCRSLKTYKFSGMGKIKNIEINSISQVAVIGYREISPRYLSVIELAEGVDVLGEIIECSEIESIHSLIGREVMSVVRKQSRSGNTSWKYGYKFKLKEG</sequence>
<proteinExistence type="predicted"/>
<reference evidence="2 3" key="1">
    <citation type="journal article" date="2016" name="Microbiol. Immunol.">
        <title>Complete genome sequence of Streptococcus troglodytae TKU31 isolated from the oral cavity of a chimpanzee (Pan troglodytes).</title>
        <authorList>
            <person name="Okamoto M."/>
            <person name="Naito M."/>
            <person name="Miyanohara M."/>
            <person name="Imai S."/>
            <person name="Nomura Y."/>
            <person name="Saito W."/>
            <person name="Momoi Y."/>
            <person name="Takada K."/>
            <person name="Miyabe-Nishiwaki T."/>
            <person name="Tomonaga M."/>
            <person name="Hanada N."/>
        </authorList>
    </citation>
    <scope>NUCLEOTIDE SEQUENCE [LARGE SCALE GENOMIC DNA]</scope>
    <source>
        <strain evidence="3">TKU 31</strain>
    </source>
</reference>
<evidence type="ECO:0000259" key="1">
    <source>
        <dbReference type="Pfam" id="PF12172"/>
    </source>
</evidence>
<dbReference type="Proteomes" id="UP000217758">
    <property type="component" value="Chromosome"/>
</dbReference>
<dbReference type="EMBL" id="AP014612">
    <property type="protein sequence ID" value="BAQ25186.1"/>
    <property type="molecule type" value="Genomic_DNA"/>
</dbReference>
<dbReference type="AlphaFoldDB" id="A0A1L7LLZ8"/>
<dbReference type="InterPro" id="IPR022002">
    <property type="entry name" value="ChsH2_Znr"/>
</dbReference>
<dbReference type="RefSeq" id="WP_002277496.1">
    <property type="nucleotide sequence ID" value="NZ_AP014612.1"/>
</dbReference>
<accession>A0A1L7LLZ8</accession>
<dbReference type="InterPro" id="IPR052513">
    <property type="entry name" value="Thioester_dehydratase-like"/>
</dbReference>
<dbReference type="Pfam" id="PF12172">
    <property type="entry name" value="zf-ChsH2"/>
    <property type="match status" value="1"/>
</dbReference>
<keyword evidence="3" id="KW-1185">Reference proteome</keyword>
<dbReference type="PANTHER" id="PTHR34075:SF5">
    <property type="entry name" value="BLR3430 PROTEIN"/>
    <property type="match status" value="1"/>
</dbReference>
<feature type="domain" description="ChsH2 rubredoxin-like zinc ribbon" evidence="1">
    <location>
        <begin position="27"/>
        <end position="51"/>
    </location>
</feature>
<name>A0A1L7LLZ8_9STRE</name>
<dbReference type="PANTHER" id="PTHR34075">
    <property type="entry name" value="BLR3430 PROTEIN"/>
    <property type="match status" value="1"/>
</dbReference>
<dbReference type="InterPro" id="IPR012340">
    <property type="entry name" value="NA-bd_OB-fold"/>
</dbReference>
<protein>
    <submittedName>
        <fullName evidence="2">2,4-diacetylphloroglucinol biosynthesis protein PhlB family protein</fullName>
    </submittedName>
</protein>
<dbReference type="SMR" id="A0A1L7LLZ8"/>
<organism evidence="2 3">
    <name type="scientific">Streptococcus troglodytae</name>
    <dbReference type="NCBI Taxonomy" id="1111760"/>
    <lineage>
        <taxon>Bacteria</taxon>
        <taxon>Bacillati</taxon>
        <taxon>Bacillota</taxon>
        <taxon>Bacilli</taxon>
        <taxon>Lactobacillales</taxon>
        <taxon>Streptococcaceae</taxon>
        <taxon>Streptococcus</taxon>
    </lineage>
</organism>
<dbReference type="Gene3D" id="6.10.30.10">
    <property type="match status" value="1"/>
</dbReference>
<gene>
    <name evidence="2" type="ORF">SRT_19250</name>
</gene>
<dbReference type="KEGG" id="strg:SRT_19250"/>
<evidence type="ECO:0000313" key="3">
    <source>
        <dbReference type="Proteomes" id="UP000217758"/>
    </source>
</evidence>